<dbReference type="PROSITE" id="PS51143">
    <property type="entry name" value="MT_A70"/>
    <property type="match status" value="1"/>
</dbReference>
<keyword evidence="2" id="KW-0808">Transferase</keyword>
<dbReference type="Pfam" id="PF05063">
    <property type="entry name" value="MT-A70"/>
    <property type="match status" value="1"/>
</dbReference>
<dbReference type="GO" id="GO:0032259">
    <property type="term" value="P:methylation"/>
    <property type="evidence" value="ECO:0007669"/>
    <property type="project" value="UniProtKB-KW"/>
</dbReference>
<comment type="caution">
    <text evidence="5">The sequence shown here is derived from an EMBL/GenBank/DDBJ whole genome shotgun (WGS) entry which is preliminary data.</text>
</comment>
<sequence>MIWDVSGLVPLSYDLIMADPPWKYENWSKKGEHKNASSKYTCLKVEDIMTLPLSNFSQKDCCLWLWATNPMLPQAFQLMDAWGFKFVTAGHWVKYTYNKRLERRTLGFGTGYCLRSAGEPFLIGKIGKPRFANNVRSVVEGLRRDHSRKPEEAYATAERLCPDAFNRLDLFSRQVRPGWTAWGDEVHKFAA</sequence>
<keyword evidence="1" id="KW-0489">Methyltransferase</keyword>
<gene>
    <name evidence="5" type="ORF">PsAD2_02983</name>
</gene>
<evidence type="ECO:0000313" key="6">
    <source>
        <dbReference type="Proteomes" id="UP000076577"/>
    </source>
</evidence>
<dbReference type="RefSeq" id="WP_244271396.1">
    <property type="nucleotide sequence ID" value="NZ_FOFM01000010.1"/>
</dbReference>
<comment type="similarity">
    <text evidence="4">Belongs to the MT-A70-like family.</text>
</comment>
<dbReference type="GO" id="GO:0008168">
    <property type="term" value="F:methyltransferase activity"/>
    <property type="evidence" value="ECO:0007669"/>
    <property type="project" value="UniProtKB-KW"/>
</dbReference>
<name>A0A165XF34_9HYPH</name>
<organism evidence="5 6">
    <name type="scientific">Pseudovibrio axinellae</name>
    <dbReference type="NCBI Taxonomy" id="989403"/>
    <lineage>
        <taxon>Bacteria</taxon>
        <taxon>Pseudomonadati</taxon>
        <taxon>Pseudomonadota</taxon>
        <taxon>Alphaproteobacteria</taxon>
        <taxon>Hyphomicrobiales</taxon>
        <taxon>Stappiaceae</taxon>
        <taxon>Pseudovibrio</taxon>
    </lineage>
</organism>
<reference evidence="5 6" key="1">
    <citation type="journal article" date="2016" name="Front. Microbiol.">
        <title>Comparative Genomic Analysis Reveals a Diverse Repertoire of Genes Involved in Prokaryote-Eukaryote Interactions within the Pseudovibrio Genus.</title>
        <authorList>
            <person name="Romano S."/>
            <person name="Fernandez-Guerra A."/>
            <person name="Reen F.J."/>
            <person name="Glockner F.O."/>
            <person name="Crowley S.P."/>
            <person name="O'Sullivan O."/>
            <person name="Cotter P.D."/>
            <person name="Adams C."/>
            <person name="Dobson A.D."/>
            <person name="O'Gara F."/>
        </authorList>
    </citation>
    <scope>NUCLEOTIDE SEQUENCE [LARGE SCALE GENOMIC DNA]</scope>
    <source>
        <strain evidence="5 6">Ad2</strain>
    </source>
</reference>
<dbReference type="STRING" id="989403.SAMN05421798_11099"/>
<dbReference type="Proteomes" id="UP000076577">
    <property type="component" value="Unassembled WGS sequence"/>
</dbReference>
<dbReference type="SUPFAM" id="SSF53335">
    <property type="entry name" value="S-adenosyl-L-methionine-dependent methyltransferases"/>
    <property type="match status" value="1"/>
</dbReference>
<keyword evidence="3" id="KW-0949">S-adenosyl-L-methionine</keyword>
<dbReference type="InterPro" id="IPR029063">
    <property type="entry name" value="SAM-dependent_MTases_sf"/>
</dbReference>
<dbReference type="PANTHER" id="PTHR12829">
    <property type="entry name" value="N6-ADENOSINE-METHYLTRANSFERASE"/>
    <property type="match status" value="1"/>
</dbReference>
<evidence type="ECO:0008006" key="7">
    <source>
        <dbReference type="Google" id="ProtNLM"/>
    </source>
</evidence>
<dbReference type="InterPro" id="IPR007757">
    <property type="entry name" value="MT-A70-like"/>
</dbReference>
<evidence type="ECO:0000256" key="4">
    <source>
        <dbReference type="PROSITE-ProRule" id="PRU00489"/>
    </source>
</evidence>
<dbReference type="PANTHER" id="PTHR12829:SF7">
    <property type="entry name" value="N6-ADENOSINE-METHYLTRANSFERASE CATALYTIC SUBUNIT"/>
    <property type="match status" value="1"/>
</dbReference>
<dbReference type="PATRIC" id="fig|989403.3.peg.3198"/>
<evidence type="ECO:0000256" key="2">
    <source>
        <dbReference type="ARBA" id="ARBA00022679"/>
    </source>
</evidence>
<dbReference type="EMBL" id="LMCB01000030">
    <property type="protein sequence ID" value="KZL17647.1"/>
    <property type="molecule type" value="Genomic_DNA"/>
</dbReference>
<proteinExistence type="inferred from homology"/>
<protein>
    <recommendedName>
        <fullName evidence="7">DNA methyltransferase</fullName>
    </recommendedName>
</protein>
<accession>A0A165XF34</accession>
<evidence type="ECO:0000256" key="3">
    <source>
        <dbReference type="ARBA" id="ARBA00022691"/>
    </source>
</evidence>
<dbReference type="AlphaFoldDB" id="A0A165XF34"/>
<evidence type="ECO:0000256" key="1">
    <source>
        <dbReference type="ARBA" id="ARBA00022603"/>
    </source>
</evidence>
<evidence type="ECO:0000313" key="5">
    <source>
        <dbReference type="EMBL" id="KZL17647.1"/>
    </source>
</evidence>
<keyword evidence="6" id="KW-1185">Reference proteome</keyword>